<feature type="compositionally biased region" description="Low complexity" evidence="2">
    <location>
        <begin position="709"/>
        <end position="728"/>
    </location>
</feature>
<protein>
    <submittedName>
        <fullName evidence="4">Lamin tail domain containing 2</fullName>
    </submittedName>
</protein>
<dbReference type="InterPro" id="IPR052877">
    <property type="entry name" value="Lamin_tail_domain"/>
</dbReference>
<feature type="domain" description="LTD" evidence="3">
    <location>
        <begin position="360"/>
        <end position="478"/>
    </location>
</feature>
<dbReference type="PANTHER" id="PTHR19956">
    <property type="entry name" value="LAMIN TAIL DOMAIN-CONTAINING PROTEIN 2"/>
    <property type="match status" value="1"/>
</dbReference>
<evidence type="ECO:0000313" key="5">
    <source>
        <dbReference type="Proteomes" id="UP000028761"/>
    </source>
</evidence>
<dbReference type="GO" id="GO:0005638">
    <property type="term" value="C:lamin filament"/>
    <property type="evidence" value="ECO:0007669"/>
    <property type="project" value="TreeGrafter"/>
</dbReference>
<feature type="region of interest" description="Disordered" evidence="2">
    <location>
        <begin position="1"/>
        <end position="53"/>
    </location>
</feature>
<keyword evidence="1" id="KW-0175">Coiled coil</keyword>
<feature type="coiled-coil region" evidence="1">
    <location>
        <begin position="120"/>
        <end position="179"/>
    </location>
</feature>
<sequence>MAPKSGQGVEEAEEEALLSPTERESVSGHLGPPAGAPAAPETPTCLPDTTPHPTRAACSADLQLALESLDPRTLRLLWKQRELEIQALRWAVQNGKDTRLCHILEEVAGIPPKRSSHTQEKFLQNQVQKLTLELKEQKERAQWEKEHLEERLLQTTRTLQEVEAELQNLQKSCLLQLARSSWVGRMLRSQTGSVEVVTAETLMDPSDLSENIQAPTGEGFRLEDVDWNSIAHRYPNLFISLEPNSKQKQPRPLPQLDTGSSESSGKHSERHHKTVEWGCLPCLNTSSSGGADSDSSSCRPGLPSLVPVVGHPPRDHRASSKQALVQARSSSRDLEDLQKIHSPRHGEPLLAPQPCTDPDHWSPEHLQSPTGLKIVAVSCRGKFVRIFNPSQESTADLSGMVLKQLVRGLPERLYRFPPGTLLAPRHHITVWGEGTRSAKRPPCASSGREPVPLLSSRGCATLLLSPKGEVLSEHQIPRRETPAPRVFDDGTDLSIDRFPLPDVGPGADTCKPQRPPPPLRKGRVREPRVSRRRPRTRGLLPPVSSGKLFHAREGPARPENPEIPAPQHLPTIPGDPTLPSPPAEAGLGLGECRLRKEHRVRVRARVRVRPLPCPSPSPAPCSSPVPAPPLSFSPLPALPPPAPPIPSSFLPSPPLPLPSAPLPSAPLPSRPRPARLSAPAPRRCAGRAWTGAAPWWPCRCRARRRADSASASSAACRSPRTPAAAPRSGGAGRDREGGRGRARGLGGLCPQHHLLNQRGLQSKPHFCTPES</sequence>
<feature type="compositionally biased region" description="Pro residues" evidence="2">
    <location>
        <begin position="649"/>
        <end position="671"/>
    </location>
</feature>
<reference evidence="4" key="3">
    <citation type="submission" date="2025-09" db="UniProtKB">
        <authorList>
            <consortium name="Ensembl"/>
        </authorList>
    </citation>
    <scope>IDENTIFICATION</scope>
</reference>
<dbReference type="GeneTree" id="ENSGT00390000012150"/>
<dbReference type="Gene3D" id="2.60.40.1260">
    <property type="entry name" value="Lamin Tail domain"/>
    <property type="match status" value="1"/>
</dbReference>
<accession>A0A8I5N0K4</accession>
<evidence type="ECO:0000313" key="4">
    <source>
        <dbReference type="Ensembl" id="ENSPANP00000048860.1"/>
    </source>
</evidence>
<dbReference type="Proteomes" id="UP000028761">
    <property type="component" value="Chromosome 12"/>
</dbReference>
<dbReference type="PROSITE" id="PS51841">
    <property type="entry name" value="LTD"/>
    <property type="match status" value="1"/>
</dbReference>
<evidence type="ECO:0000256" key="2">
    <source>
        <dbReference type="SAM" id="MobiDB-lite"/>
    </source>
</evidence>
<feature type="compositionally biased region" description="Basic and acidic residues" evidence="2">
    <location>
        <begin position="550"/>
        <end position="560"/>
    </location>
</feature>
<feature type="region of interest" description="Disordered" evidence="2">
    <location>
        <begin position="289"/>
        <end position="319"/>
    </location>
</feature>
<dbReference type="SUPFAM" id="SSF74853">
    <property type="entry name" value="Lamin A/C globular tail domain"/>
    <property type="match status" value="1"/>
</dbReference>
<keyword evidence="5" id="KW-1185">Reference proteome</keyword>
<evidence type="ECO:0000256" key="1">
    <source>
        <dbReference type="SAM" id="Coils"/>
    </source>
</evidence>
<organism evidence="4 5">
    <name type="scientific">Papio anubis</name>
    <name type="common">Olive baboon</name>
    <dbReference type="NCBI Taxonomy" id="9555"/>
    <lineage>
        <taxon>Eukaryota</taxon>
        <taxon>Metazoa</taxon>
        <taxon>Chordata</taxon>
        <taxon>Craniata</taxon>
        <taxon>Vertebrata</taxon>
        <taxon>Euteleostomi</taxon>
        <taxon>Mammalia</taxon>
        <taxon>Eutheria</taxon>
        <taxon>Euarchontoglires</taxon>
        <taxon>Primates</taxon>
        <taxon>Haplorrhini</taxon>
        <taxon>Catarrhini</taxon>
        <taxon>Cercopithecidae</taxon>
        <taxon>Cercopithecinae</taxon>
        <taxon>Papio</taxon>
    </lineage>
</organism>
<evidence type="ECO:0000259" key="3">
    <source>
        <dbReference type="PROSITE" id="PS51841"/>
    </source>
</evidence>
<dbReference type="OMA" id="HLTVWGE"/>
<name>A0A8I5N0K4_PAPAN</name>
<dbReference type="Ensembl" id="ENSPANT00000066113.1">
    <property type="protein sequence ID" value="ENSPANP00000048860.1"/>
    <property type="gene ID" value="ENSPANG00000011319.3"/>
</dbReference>
<feature type="compositionally biased region" description="Low complexity" evidence="2">
    <location>
        <begin position="674"/>
        <end position="683"/>
    </location>
</feature>
<proteinExistence type="predicted"/>
<dbReference type="InterPro" id="IPR001322">
    <property type="entry name" value="Lamin_tail_dom"/>
</dbReference>
<feature type="region of interest" description="Disordered" evidence="2">
    <location>
        <begin position="649"/>
        <end position="683"/>
    </location>
</feature>
<feature type="region of interest" description="Disordered" evidence="2">
    <location>
        <begin position="709"/>
        <end position="771"/>
    </location>
</feature>
<reference evidence="4 5" key="1">
    <citation type="submission" date="2012-03" db="EMBL/GenBank/DDBJ databases">
        <title>Whole Genome Assembly of Papio anubis.</title>
        <authorList>
            <person name="Liu Y.L."/>
            <person name="Abraham K.A."/>
            <person name="Akbar H.A."/>
            <person name="Ali S.A."/>
            <person name="Anosike U.A."/>
            <person name="Aqrawi P.A."/>
            <person name="Arias F.A."/>
            <person name="Attaway T.A."/>
            <person name="Awwad R.A."/>
            <person name="Babu C.B."/>
            <person name="Bandaranaike D.B."/>
            <person name="Battles P.B."/>
            <person name="Bell A.B."/>
            <person name="Beltran B.B."/>
            <person name="Berhane-Mersha D.B."/>
            <person name="Bess C.B."/>
            <person name="Bickham C.B."/>
            <person name="Bolden T.B."/>
            <person name="Carter K.C."/>
            <person name="Chau D.C."/>
            <person name="Chavez A.C."/>
            <person name="Clerc-Blankenburg K.C."/>
            <person name="Coyle M.C."/>
            <person name="Dao M.D."/>
            <person name="Davila M.L.D."/>
            <person name="Davy-Carroll L.D."/>
            <person name="Denson S.D."/>
            <person name="Dinh H.D."/>
            <person name="Fernandez S.F."/>
            <person name="Fernando P.F."/>
            <person name="Forbes L.F."/>
            <person name="Francis C.F."/>
            <person name="Francisco L.F."/>
            <person name="Fu Q.F."/>
            <person name="Garcia-Iii R.G."/>
            <person name="Garrett T.G."/>
            <person name="Gross S.G."/>
            <person name="Gubbala S.G."/>
            <person name="Hirani K.H."/>
            <person name="Hogues M.H."/>
            <person name="Hollins B.H."/>
            <person name="Jackson L.J."/>
            <person name="Javaid M.J."/>
            <person name="Jhangiani S.J."/>
            <person name="Johnson A.J."/>
            <person name="Johnson B.J."/>
            <person name="Jones J.J."/>
            <person name="Joshi V.J."/>
            <person name="Kalu J.K."/>
            <person name="Khan N.K."/>
            <person name="Korchina V.K."/>
            <person name="Kovar C.K."/>
            <person name="Lago L.L."/>
            <person name="Lara F.L."/>
            <person name="Le T.-K.L."/>
            <person name="Lee S.L."/>
            <person name="Legall-Iii F.L."/>
            <person name="Lemon S.L."/>
            <person name="Liu J.L."/>
            <person name="Liu Y.-S.L."/>
            <person name="Liyanage D.L."/>
            <person name="Lopez J.L."/>
            <person name="Lorensuhewa L.L."/>
            <person name="Mata R.M."/>
            <person name="Mathew T.M."/>
            <person name="Mercado C.M."/>
            <person name="Mercado I.M."/>
            <person name="Morales K.M."/>
            <person name="Morgan M.M."/>
            <person name="Munidasa M.M."/>
            <person name="Ngo D.N."/>
            <person name="Nguyen L.N."/>
            <person name="Nguyen T.N."/>
            <person name="Nguyen N.N."/>
            <person name="Obregon M.O."/>
            <person name="Okwuonu G.O."/>
            <person name="Ongeri F.O."/>
            <person name="Onwere C.O."/>
            <person name="Osifeso I.O."/>
            <person name="Parra A.P."/>
            <person name="Patil S.P."/>
            <person name="Perez A.P."/>
            <person name="Perez Y.P."/>
            <person name="Pham C.P."/>
            <person name="Pu L.-L.P."/>
            <person name="Puazo M.P."/>
            <person name="Quiroz J.Q."/>
            <person name="Rouhana J.R."/>
            <person name="Ruiz M.R."/>
            <person name="Ruiz S.-J.R."/>
            <person name="Saada N.S."/>
            <person name="Santibanez J.S."/>
            <person name="Scheel M.S."/>
            <person name="Schneider B.S."/>
            <person name="Simmons D.S."/>
            <person name="Sisson I.S."/>
            <person name="Tang L.-Y.T."/>
            <person name="Thornton R.T."/>
            <person name="Tisius J.T."/>
            <person name="Toledanes G.T."/>
            <person name="Trejos Z.T."/>
            <person name="Usmani K.U."/>
            <person name="Varghese R.V."/>
            <person name="Vattathil S.V."/>
            <person name="Vee V.V."/>
            <person name="Walker D.W."/>
            <person name="Weissenberger G.W."/>
            <person name="White C.W."/>
            <person name="Williams A.W."/>
            <person name="Woodworth J.W."/>
            <person name="Wright R.W."/>
            <person name="Zhu Y.Z."/>
            <person name="Han Y.H."/>
            <person name="Newsham I.N."/>
            <person name="Nazareth L.N."/>
            <person name="Worley K.W."/>
            <person name="Muzny D.M."/>
            <person name="Rogers J.R."/>
            <person name="Gibbs R.G."/>
        </authorList>
    </citation>
    <scope>NUCLEOTIDE SEQUENCE [LARGE SCALE GENOMIC DNA]</scope>
</reference>
<feature type="region of interest" description="Disordered" evidence="2">
    <location>
        <begin position="241"/>
        <end position="272"/>
    </location>
</feature>
<gene>
    <name evidence="4" type="primary">LMNTD2</name>
</gene>
<feature type="region of interest" description="Disordered" evidence="2">
    <location>
        <begin position="481"/>
        <end position="590"/>
    </location>
</feature>
<dbReference type="PANTHER" id="PTHR19956:SF5">
    <property type="entry name" value="LAMIN TAIL DOMAIN-CONTAINING PROTEIN 2"/>
    <property type="match status" value="1"/>
</dbReference>
<dbReference type="GO" id="GO:0030527">
    <property type="term" value="F:structural constituent of chromatin"/>
    <property type="evidence" value="ECO:0007669"/>
    <property type="project" value="TreeGrafter"/>
</dbReference>
<dbReference type="AlphaFoldDB" id="A0A8I5N0K4"/>
<dbReference type="InterPro" id="IPR036415">
    <property type="entry name" value="Lamin_tail_dom_sf"/>
</dbReference>
<reference evidence="4" key="2">
    <citation type="submission" date="2025-08" db="UniProtKB">
        <authorList>
            <consortium name="Ensembl"/>
        </authorList>
    </citation>
    <scope>IDENTIFICATION</scope>
</reference>